<keyword evidence="3" id="KW-1185">Reference proteome</keyword>
<name>A0AAV2RPE6_MEGNR</name>
<dbReference type="AlphaFoldDB" id="A0AAV2RPE6"/>
<accession>A0AAV2RPE6</accession>
<gene>
    <name evidence="2" type="ORF">MNOR_LOCUS27770</name>
</gene>
<feature type="region of interest" description="Disordered" evidence="1">
    <location>
        <begin position="39"/>
        <end position="90"/>
    </location>
</feature>
<evidence type="ECO:0000313" key="2">
    <source>
        <dbReference type="EMBL" id="CAL4136193.1"/>
    </source>
</evidence>
<evidence type="ECO:0000313" key="3">
    <source>
        <dbReference type="Proteomes" id="UP001497623"/>
    </source>
</evidence>
<sequence>MMMGTSDVQCQRPPLRESMLGRMVLSTLEGTRDMIGNIGRGMLRSIDPDGTVRSGGPARQRQRQRGGQQGGLRGSPRPQLGRVTPDDYYYDYENSEDANFNYYDYSASDELNNTFPQEIVPAPPNLPIRNNNIIRNNNNSNNNNSNNNNKTKNRFRKTGERFNRQGNNGPRQFNRPQVFNDIIQRSGMKGPFYPYPAYVGKK</sequence>
<dbReference type="Proteomes" id="UP001497623">
    <property type="component" value="Unassembled WGS sequence"/>
</dbReference>
<evidence type="ECO:0000256" key="1">
    <source>
        <dbReference type="SAM" id="MobiDB-lite"/>
    </source>
</evidence>
<dbReference type="EMBL" id="CAXKWB010029705">
    <property type="protein sequence ID" value="CAL4136193.1"/>
    <property type="molecule type" value="Genomic_DNA"/>
</dbReference>
<reference evidence="2 3" key="1">
    <citation type="submission" date="2024-05" db="EMBL/GenBank/DDBJ databases">
        <authorList>
            <person name="Wallberg A."/>
        </authorList>
    </citation>
    <scope>NUCLEOTIDE SEQUENCE [LARGE SCALE GENOMIC DNA]</scope>
</reference>
<proteinExistence type="predicted"/>
<comment type="caution">
    <text evidence="2">The sequence shown here is derived from an EMBL/GenBank/DDBJ whole genome shotgun (WGS) entry which is preliminary data.</text>
</comment>
<protein>
    <submittedName>
        <fullName evidence="2">Uncharacterized protein</fullName>
    </submittedName>
</protein>
<feature type="compositionally biased region" description="Low complexity" evidence="1">
    <location>
        <begin position="131"/>
        <end position="149"/>
    </location>
</feature>
<feature type="region of interest" description="Disordered" evidence="1">
    <location>
        <begin position="131"/>
        <end position="153"/>
    </location>
</feature>
<organism evidence="2 3">
    <name type="scientific">Meganyctiphanes norvegica</name>
    <name type="common">Northern krill</name>
    <name type="synonym">Thysanopoda norvegica</name>
    <dbReference type="NCBI Taxonomy" id="48144"/>
    <lineage>
        <taxon>Eukaryota</taxon>
        <taxon>Metazoa</taxon>
        <taxon>Ecdysozoa</taxon>
        <taxon>Arthropoda</taxon>
        <taxon>Crustacea</taxon>
        <taxon>Multicrustacea</taxon>
        <taxon>Malacostraca</taxon>
        <taxon>Eumalacostraca</taxon>
        <taxon>Eucarida</taxon>
        <taxon>Euphausiacea</taxon>
        <taxon>Euphausiidae</taxon>
        <taxon>Meganyctiphanes</taxon>
    </lineage>
</organism>